<gene>
    <name evidence="1" type="ORF">E5347_07525</name>
</gene>
<organism evidence="1 2">
    <name type="scientific">Clostridium sartagoforme</name>
    <dbReference type="NCBI Taxonomy" id="84031"/>
    <lineage>
        <taxon>Bacteria</taxon>
        <taxon>Bacillati</taxon>
        <taxon>Bacillota</taxon>
        <taxon>Clostridia</taxon>
        <taxon>Eubacteriales</taxon>
        <taxon>Clostridiaceae</taxon>
        <taxon>Clostridium</taxon>
    </lineage>
</organism>
<reference evidence="1 2" key="1">
    <citation type="submission" date="2019-04" db="EMBL/GenBank/DDBJ databases">
        <title>Microbes associate with the intestines of laboratory mice.</title>
        <authorList>
            <person name="Navarre W."/>
            <person name="Wong E."/>
            <person name="Huang K."/>
            <person name="Tropini C."/>
            <person name="Ng K."/>
            <person name="Yu B."/>
        </authorList>
    </citation>
    <scope>NUCLEOTIDE SEQUENCE [LARGE SCALE GENOMIC DNA]</scope>
    <source>
        <strain evidence="1 2">NM50_B9-20</strain>
    </source>
</reference>
<keyword evidence="2" id="KW-1185">Reference proteome</keyword>
<name>A0A4S2DL28_9CLOT</name>
<evidence type="ECO:0000313" key="2">
    <source>
        <dbReference type="Proteomes" id="UP000306888"/>
    </source>
</evidence>
<comment type="caution">
    <text evidence="1">The sequence shown here is derived from an EMBL/GenBank/DDBJ whole genome shotgun (WGS) entry which is preliminary data.</text>
</comment>
<sequence>MYNSTILSSKDITEIINLKGREKGIEVTHIEIDNGIIFSGRLFSKINSNFSGFVYIKEVYNNQIILETKNLNISKLGKLKGASVILLKSILKFLGEDYINISGNNIIIKLDKYDGEIKDVYIKDKLLYIIGTNLDMYLDA</sequence>
<protein>
    <submittedName>
        <fullName evidence="1">Uncharacterized protein</fullName>
    </submittedName>
</protein>
<dbReference type="RefSeq" id="WP_136006051.1">
    <property type="nucleotide sequence ID" value="NZ_SRYR01000002.1"/>
</dbReference>
<proteinExistence type="predicted"/>
<dbReference type="OrthoDB" id="1907228at2"/>
<dbReference type="AlphaFoldDB" id="A0A4S2DL28"/>
<evidence type="ECO:0000313" key="1">
    <source>
        <dbReference type="EMBL" id="TGY42655.1"/>
    </source>
</evidence>
<dbReference type="EMBL" id="SRYR01000002">
    <property type="protein sequence ID" value="TGY42655.1"/>
    <property type="molecule type" value="Genomic_DNA"/>
</dbReference>
<dbReference type="Proteomes" id="UP000306888">
    <property type="component" value="Unassembled WGS sequence"/>
</dbReference>
<accession>A0A4S2DL28</accession>